<feature type="compositionally biased region" description="Basic and acidic residues" evidence="1">
    <location>
        <begin position="413"/>
        <end position="426"/>
    </location>
</feature>
<feature type="compositionally biased region" description="Basic residues" evidence="1">
    <location>
        <begin position="144"/>
        <end position="154"/>
    </location>
</feature>
<feature type="compositionally biased region" description="Basic and acidic residues" evidence="1">
    <location>
        <begin position="289"/>
        <end position="300"/>
    </location>
</feature>
<feature type="non-terminal residue" evidence="2">
    <location>
        <position position="507"/>
    </location>
</feature>
<feature type="compositionally biased region" description="Basic and acidic residues" evidence="1">
    <location>
        <begin position="331"/>
        <end position="342"/>
    </location>
</feature>
<feature type="compositionally biased region" description="Acidic residues" evidence="1">
    <location>
        <begin position="274"/>
        <end position="283"/>
    </location>
</feature>
<feature type="compositionally biased region" description="Polar residues" evidence="1">
    <location>
        <begin position="496"/>
        <end position="507"/>
    </location>
</feature>
<dbReference type="OrthoDB" id="6783505at2759"/>
<proteinExistence type="predicted"/>
<evidence type="ECO:0000313" key="3">
    <source>
        <dbReference type="Proteomes" id="UP000051574"/>
    </source>
</evidence>
<gene>
    <name evidence="2" type="ORF">AMK59_4061</name>
</gene>
<accession>A0A0T6B6K2</accession>
<feature type="compositionally biased region" description="Basic and acidic residues" evidence="1">
    <location>
        <begin position="356"/>
        <end position="384"/>
    </location>
</feature>
<name>A0A0T6B6K2_9SCAR</name>
<protein>
    <submittedName>
        <fullName evidence="2">Uncharacterized protein</fullName>
    </submittedName>
</protein>
<keyword evidence="3" id="KW-1185">Reference proteome</keyword>
<feature type="region of interest" description="Disordered" evidence="1">
    <location>
        <begin position="233"/>
        <end position="254"/>
    </location>
</feature>
<dbReference type="EMBL" id="LJIG01009480">
    <property type="protein sequence ID" value="KRT82996.1"/>
    <property type="molecule type" value="Genomic_DNA"/>
</dbReference>
<feature type="compositionally biased region" description="Acidic residues" evidence="1">
    <location>
        <begin position="403"/>
        <end position="412"/>
    </location>
</feature>
<comment type="caution">
    <text evidence="2">The sequence shown here is derived from an EMBL/GenBank/DDBJ whole genome shotgun (WGS) entry which is preliminary data.</text>
</comment>
<sequence length="507" mass="57213">MSVDHLNPEYPEHLNPFRKRRNSLTRSFRGIKNAIVRTLTGKEKEKPVLRPKQANEPTPRNVLSMPPTTNKEPPIAFPRSRFSERLSKTDAIRASTLNKKSIFGSAGRNPFDESEAKELKSNNESNNNNEIDPTLLTPPQPAIRSKHKRRKKKAPIPPGSVGGSVSGSKWSLTSTESDMSSMGCYSETDIDYIDRSVCDNEEILNLTKQIAKFTEDTNNNSINNNVDDEILNQKEDEKTENLTKEVVDSKEVEDTKDVDTNNITPILVVVSDENGTDVIEEQEATQVDPKIERKPEKPNTIDESDSSQVPNSNLKEETDISEEQEPTQDDQQIKEKPERLTTIDESDSSQVPNSNLKEETDISKEQEATQDDQKIKENPERLSTIDESDSSQVPNSNLKEETDISEEQEPAQDDQKIKEKPERLSTIDEGDSTVLNSKEEASDNEVEDSFVIVKQSDANRINDNPAITEESHTEKETEEETVERRVSVKDTIEYFETSTPSPTQKVR</sequence>
<evidence type="ECO:0000256" key="1">
    <source>
        <dbReference type="SAM" id="MobiDB-lite"/>
    </source>
</evidence>
<feature type="compositionally biased region" description="Basic and acidic residues" evidence="1">
    <location>
        <begin position="81"/>
        <end position="91"/>
    </location>
</feature>
<feature type="region of interest" description="Disordered" evidence="1">
    <location>
        <begin position="274"/>
        <end position="507"/>
    </location>
</feature>
<dbReference type="AlphaFoldDB" id="A0A0T6B6K2"/>
<evidence type="ECO:0000313" key="2">
    <source>
        <dbReference type="EMBL" id="KRT82996.1"/>
    </source>
</evidence>
<organism evidence="2 3">
    <name type="scientific">Oryctes borbonicus</name>
    <dbReference type="NCBI Taxonomy" id="1629725"/>
    <lineage>
        <taxon>Eukaryota</taxon>
        <taxon>Metazoa</taxon>
        <taxon>Ecdysozoa</taxon>
        <taxon>Arthropoda</taxon>
        <taxon>Hexapoda</taxon>
        <taxon>Insecta</taxon>
        <taxon>Pterygota</taxon>
        <taxon>Neoptera</taxon>
        <taxon>Endopterygota</taxon>
        <taxon>Coleoptera</taxon>
        <taxon>Polyphaga</taxon>
        <taxon>Scarabaeiformia</taxon>
        <taxon>Scarabaeidae</taxon>
        <taxon>Dynastinae</taxon>
        <taxon>Oryctes</taxon>
    </lineage>
</organism>
<feature type="compositionally biased region" description="Basic and acidic residues" evidence="1">
    <location>
        <begin position="482"/>
        <end position="492"/>
    </location>
</feature>
<reference evidence="2 3" key="1">
    <citation type="submission" date="2015-09" db="EMBL/GenBank/DDBJ databases">
        <title>Draft genome of the scarab beetle Oryctes borbonicus.</title>
        <authorList>
            <person name="Meyer J.M."/>
            <person name="Markov G.V."/>
            <person name="Baskaran P."/>
            <person name="Herrmann M."/>
            <person name="Sommer R.J."/>
            <person name="Roedelsperger C."/>
        </authorList>
    </citation>
    <scope>NUCLEOTIDE SEQUENCE [LARGE SCALE GENOMIC DNA]</scope>
    <source>
        <strain evidence="2">OB123</strain>
        <tissue evidence="2">Whole animal</tissue>
    </source>
</reference>
<feature type="compositionally biased region" description="Polar residues" evidence="1">
    <location>
        <begin position="169"/>
        <end position="180"/>
    </location>
</feature>
<dbReference type="Proteomes" id="UP000051574">
    <property type="component" value="Unassembled WGS sequence"/>
</dbReference>
<feature type="compositionally biased region" description="Acidic residues" evidence="1">
    <location>
        <begin position="319"/>
        <end position="328"/>
    </location>
</feature>
<feature type="compositionally biased region" description="Basic and acidic residues" evidence="1">
    <location>
        <begin position="110"/>
        <end position="121"/>
    </location>
</feature>
<feature type="region of interest" description="Disordered" evidence="1">
    <location>
        <begin position="39"/>
        <end position="183"/>
    </location>
</feature>